<protein>
    <recommendedName>
        <fullName evidence="3">Late embryogenesis abundant protein</fullName>
    </recommendedName>
</protein>
<keyword evidence="2" id="KW-1185">Reference proteome</keyword>
<evidence type="ECO:0000313" key="1">
    <source>
        <dbReference type="EMBL" id="SDM23363.1"/>
    </source>
</evidence>
<evidence type="ECO:0008006" key="3">
    <source>
        <dbReference type="Google" id="ProtNLM"/>
    </source>
</evidence>
<name>A0A1G9RJH0_9BACT</name>
<dbReference type="Proteomes" id="UP000198901">
    <property type="component" value="Unassembled WGS sequence"/>
</dbReference>
<sequence length="205" mass="22335">MKKTLLFVALLATVVSLTRCGVNKQIAEAKALGDCRYNLASADSVYLAGIDISEFKSFEALNPLKYPQLSAALLRRNVPLDARINLDITNPTGKLAAINQLEYKVLLTGQELATGFLNQRIAVQPGGRIRVPVNLSANAFQLLSDAKTRDAFIQFVQNLAGSSSSKPSKLTIKIKPTLTMGNKQVNYPGYITIDQEVTNKILIGR</sequence>
<accession>A0A1G9RJH0</accession>
<dbReference type="AlphaFoldDB" id="A0A1G9RJH0"/>
<dbReference type="RefSeq" id="WP_093203626.1">
    <property type="nucleotide sequence ID" value="NZ_FNGS01000005.1"/>
</dbReference>
<organism evidence="1 2">
    <name type="scientific">Siphonobacter aquaeclarae</name>
    <dbReference type="NCBI Taxonomy" id="563176"/>
    <lineage>
        <taxon>Bacteria</taxon>
        <taxon>Pseudomonadati</taxon>
        <taxon>Bacteroidota</taxon>
        <taxon>Cytophagia</taxon>
        <taxon>Cytophagales</taxon>
        <taxon>Cytophagaceae</taxon>
        <taxon>Siphonobacter</taxon>
    </lineage>
</organism>
<dbReference type="Gene3D" id="2.60.40.1820">
    <property type="match status" value="1"/>
</dbReference>
<reference evidence="1 2" key="1">
    <citation type="submission" date="2016-10" db="EMBL/GenBank/DDBJ databases">
        <authorList>
            <person name="de Groot N.N."/>
        </authorList>
    </citation>
    <scope>NUCLEOTIDE SEQUENCE [LARGE SCALE GENOMIC DNA]</scope>
    <source>
        <strain evidence="1 2">DSM 21668</strain>
    </source>
</reference>
<dbReference type="STRING" id="563176.SAMN04488090_2922"/>
<gene>
    <name evidence="1" type="ORF">SAMN04488090_2922</name>
</gene>
<evidence type="ECO:0000313" key="2">
    <source>
        <dbReference type="Proteomes" id="UP000198901"/>
    </source>
</evidence>
<dbReference type="OrthoDB" id="704817at2"/>
<dbReference type="SUPFAM" id="SSF117070">
    <property type="entry name" value="LEA14-like"/>
    <property type="match status" value="1"/>
</dbReference>
<proteinExistence type="predicted"/>
<dbReference type="EMBL" id="FNGS01000005">
    <property type="protein sequence ID" value="SDM23363.1"/>
    <property type="molecule type" value="Genomic_DNA"/>
</dbReference>